<dbReference type="Proteomes" id="UP001597231">
    <property type="component" value="Unassembled WGS sequence"/>
</dbReference>
<evidence type="ECO:0000313" key="10">
    <source>
        <dbReference type="Proteomes" id="UP001597231"/>
    </source>
</evidence>
<keyword evidence="3" id="KW-1003">Cell membrane</keyword>
<comment type="similarity">
    <text evidence="7">Belongs to the binding-protein-dependent transport system permease family.</text>
</comment>
<protein>
    <submittedName>
        <fullName evidence="9">ABC transporter permease</fullName>
    </submittedName>
</protein>
<evidence type="ECO:0000259" key="8">
    <source>
        <dbReference type="PROSITE" id="PS50928"/>
    </source>
</evidence>
<evidence type="ECO:0000256" key="7">
    <source>
        <dbReference type="RuleBase" id="RU363032"/>
    </source>
</evidence>
<dbReference type="EMBL" id="JBHTLT010000038">
    <property type="protein sequence ID" value="MFD1205054.1"/>
    <property type="molecule type" value="Genomic_DNA"/>
</dbReference>
<evidence type="ECO:0000256" key="4">
    <source>
        <dbReference type="ARBA" id="ARBA00022692"/>
    </source>
</evidence>
<evidence type="ECO:0000256" key="5">
    <source>
        <dbReference type="ARBA" id="ARBA00022989"/>
    </source>
</evidence>
<feature type="transmembrane region" description="Helical" evidence="7">
    <location>
        <begin position="230"/>
        <end position="252"/>
    </location>
</feature>
<dbReference type="InterPro" id="IPR050366">
    <property type="entry name" value="BP-dependent_transpt_permease"/>
</dbReference>
<keyword evidence="6 7" id="KW-0472">Membrane</keyword>
<evidence type="ECO:0000256" key="2">
    <source>
        <dbReference type="ARBA" id="ARBA00022448"/>
    </source>
</evidence>
<sequence length="498" mass="55062">MEEKLNNRHALVLSKEYPQANFTWIISLIVTLIFLANSFSWKTGELKTFVFALFIVYFATTLFQMFIVWRMRKDLLGYGEIRKGTRRLGYVQFVSLSVGNIFAAAFAFNLINKRKTPEYTFAVYMFLTQLFVIAISAMNIFKPYVTDTFVVAMAILLVIAIFYLAVLIIVAKSVSEQSAPKSIGIIAAIVLISALSGNVFALLLGWSLLLKSRSNDRSRIMKWNSMWEKITRNSMAILGMFFIILMLAISVMSRFTFDYDFAVENDYGNILQTPSLAYPFGTDNFGRDVFSRIVFGARISLLVGFASTIIPAIIGGFLGGIAGYYSNRTDNLIMRLLDVLYAIPGILLAIAIIAAFGANTVNLIIALSVGSIPTYARTMRANVLMVSNYDFVDSARALGTSDLSIIFKQVVPNSLAPMIVKSTLTIGGAVIATSSLSYLGLGVEPHIPEWGNILRVGSTYLESHSYLAIFPGLAIILLVLSFNFLGDGLRDALDPRLD</sequence>
<gene>
    <name evidence="9" type="ORF">ACFQ38_08055</name>
</gene>
<keyword evidence="10" id="KW-1185">Reference proteome</keyword>
<dbReference type="InterPro" id="IPR035906">
    <property type="entry name" value="MetI-like_sf"/>
</dbReference>
<feature type="transmembrane region" description="Helical" evidence="7">
    <location>
        <begin position="46"/>
        <end position="69"/>
    </location>
</feature>
<feature type="domain" description="ABC transmembrane type-1" evidence="8">
    <location>
        <begin position="297"/>
        <end position="486"/>
    </location>
</feature>
<reference evidence="10" key="1">
    <citation type="journal article" date="2019" name="Int. J. Syst. Evol. Microbiol.">
        <title>The Global Catalogue of Microorganisms (GCM) 10K type strain sequencing project: providing services to taxonomists for standard genome sequencing and annotation.</title>
        <authorList>
            <consortium name="The Broad Institute Genomics Platform"/>
            <consortium name="The Broad Institute Genome Sequencing Center for Infectious Disease"/>
            <person name="Wu L."/>
            <person name="Ma J."/>
        </authorList>
    </citation>
    <scope>NUCLEOTIDE SEQUENCE [LARGE SCALE GENOMIC DNA]</scope>
    <source>
        <strain evidence="10">CCUG 53915</strain>
    </source>
</reference>
<accession>A0ABW3U063</accession>
<feature type="transmembrane region" description="Helical" evidence="7">
    <location>
        <begin position="463"/>
        <end position="486"/>
    </location>
</feature>
<evidence type="ECO:0000313" key="9">
    <source>
        <dbReference type="EMBL" id="MFD1205054.1"/>
    </source>
</evidence>
<dbReference type="CDD" id="cd06261">
    <property type="entry name" value="TM_PBP2"/>
    <property type="match status" value="1"/>
</dbReference>
<feature type="transmembrane region" description="Helical" evidence="7">
    <location>
        <begin position="299"/>
        <end position="324"/>
    </location>
</feature>
<feature type="transmembrane region" description="Helical" evidence="7">
    <location>
        <begin position="90"/>
        <end position="111"/>
    </location>
</feature>
<proteinExistence type="inferred from homology"/>
<dbReference type="Gene3D" id="1.10.3720.10">
    <property type="entry name" value="MetI-like"/>
    <property type="match status" value="1"/>
</dbReference>
<dbReference type="PANTHER" id="PTHR43386:SF1">
    <property type="entry name" value="D,D-DIPEPTIDE TRANSPORT SYSTEM PERMEASE PROTEIN DDPC-RELATED"/>
    <property type="match status" value="1"/>
</dbReference>
<feature type="transmembrane region" description="Helical" evidence="7">
    <location>
        <begin position="148"/>
        <end position="171"/>
    </location>
</feature>
<feature type="transmembrane region" description="Helical" evidence="7">
    <location>
        <begin position="183"/>
        <end position="209"/>
    </location>
</feature>
<evidence type="ECO:0000256" key="3">
    <source>
        <dbReference type="ARBA" id="ARBA00022475"/>
    </source>
</evidence>
<comment type="caution">
    <text evidence="9">The sequence shown here is derived from an EMBL/GenBank/DDBJ whole genome shotgun (WGS) entry which is preliminary data.</text>
</comment>
<organism evidence="9 10">
    <name type="scientific">Sporosarcina contaminans</name>
    <dbReference type="NCBI Taxonomy" id="633403"/>
    <lineage>
        <taxon>Bacteria</taxon>
        <taxon>Bacillati</taxon>
        <taxon>Bacillota</taxon>
        <taxon>Bacilli</taxon>
        <taxon>Bacillales</taxon>
        <taxon>Caryophanaceae</taxon>
        <taxon>Sporosarcina</taxon>
    </lineage>
</organism>
<dbReference type="Pfam" id="PF12911">
    <property type="entry name" value="OppC_N"/>
    <property type="match status" value="1"/>
</dbReference>
<feature type="transmembrane region" description="Helical" evidence="7">
    <location>
        <begin position="123"/>
        <end position="141"/>
    </location>
</feature>
<feature type="transmembrane region" description="Helical" evidence="7">
    <location>
        <begin position="21"/>
        <end position="40"/>
    </location>
</feature>
<dbReference type="InterPro" id="IPR025966">
    <property type="entry name" value="OppC_N"/>
</dbReference>
<evidence type="ECO:0000256" key="1">
    <source>
        <dbReference type="ARBA" id="ARBA00004651"/>
    </source>
</evidence>
<keyword evidence="2 7" id="KW-0813">Transport</keyword>
<comment type="subcellular location">
    <subcellularLocation>
        <location evidence="1 7">Cell membrane</location>
        <topology evidence="1 7">Multi-pass membrane protein</topology>
    </subcellularLocation>
</comment>
<dbReference type="PROSITE" id="PS50928">
    <property type="entry name" value="ABC_TM1"/>
    <property type="match status" value="1"/>
</dbReference>
<keyword evidence="5 7" id="KW-1133">Transmembrane helix</keyword>
<dbReference type="PANTHER" id="PTHR43386">
    <property type="entry name" value="OLIGOPEPTIDE TRANSPORT SYSTEM PERMEASE PROTEIN APPC"/>
    <property type="match status" value="1"/>
</dbReference>
<dbReference type="Pfam" id="PF00528">
    <property type="entry name" value="BPD_transp_1"/>
    <property type="match status" value="1"/>
</dbReference>
<dbReference type="InterPro" id="IPR000515">
    <property type="entry name" value="MetI-like"/>
</dbReference>
<dbReference type="RefSeq" id="WP_336824177.1">
    <property type="nucleotide sequence ID" value="NZ_JBHTLT010000038.1"/>
</dbReference>
<feature type="transmembrane region" description="Helical" evidence="7">
    <location>
        <begin position="336"/>
        <end position="354"/>
    </location>
</feature>
<name>A0ABW3U063_9BACL</name>
<dbReference type="SUPFAM" id="SSF161098">
    <property type="entry name" value="MetI-like"/>
    <property type="match status" value="1"/>
</dbReference>
<keyword evidence="4 7" id="KW-0812">Transmembrane</keyword>
<evidence type="ECO:0000256" key="6">
    <source>
        <dbReference type="ARBA" id="ARBA00023136"/>
    </source>
</evidence>